<dbReference type="EMBL" id="CAMXCT020006124">
    <property type="protein sequence ID" value="CAL1167355.1"/>
    <property type="molecule type" value="Genomic_DNA"/>
</dbReference>
<feature type="coiled-coil region" evidence="6">
    <location>
        <begin position="8"/>
        <end position="35"/>
    </location>
</feature>
<dbReference type="Gene3D" id="1.10.238.10">
    <property type="entry name" value="EF-hand"/>
    <property type="match status" value="1"/>
</dbReference>
<evidence type="ECO:0000256" key="8">
    <source>
        <dbReference type="SAM" id="Phobius"/>
    </source>
</evidence>
<evidence type="ECO:0000259" key="9">
    <source>
        <dbReference type="PROSITE" id="PS50222"/>
    </source>
</evidence>
<keyword evidence="2 8" id="KW-0812">Transmembrane</keyword>
<evidence type="ECO:0000313" key="11">
    <source>
        <dbReference type="EMBL" id="CAL1167355.1"/>
    </source>
</evidence>
<comment type="subcellular location">
    <subcellularLocation>
        <location evidence="1">Membrane</location>
        <topology evidence="1">Multi-pass membrane protein</topology>
    </subcellularLocation>
</comment>
<dbReference type="CDD" id="cd00051">
    <property type="entry name" value="EFh"/>
    <property type="match status" value="1"/>
</dbReference>
<dbReference type="Gene3D" id="1.20.120.350">
    <property type="entry name" value="Voltage-gated potassium channels. Chain C"/>
    <property type="match status" value="1"/>
</dbReference>
<reference evidence="11" key="2">
    <citation type="submission" date="2024-04" db="EMBL/GenBank/DDBJ databases">
        <authorList>
            <person name="Chen Y."/>
            <person name="Shah S."/>
            <person name="Dougan E. K."/>
            <person name="Thang M."/>
            <person name="Chan C."/>
        </authorList>
    </citation>
    <scope>NUCLEOTIDE SEQUENCE [LARGE SCALE GENOMIC DNA]</scope>
</reference>
<name>A0A9P1DQR3_9DINO</name>
<evidence type="ECO:0000256" key="7">
    <source>
        <dbReference type="SAM" id="MobiDB-lite"/>
    </source>
</evidence>
<feature type="compositionally biased region" description="Low complexity" evidence="7">
    <location>
        <begin position="400"/>
        <end position="425"/>
    </location>
</feature>
<sequence>MKIHSRTCSRHETELAEWQLRCRALEAEKRQAQQSNSDFGFSAACSLALRMIAMASSVPELMAEARAEQALIAAQLRALKGEASPEAAPFSPYMPSARSVASPTALGAAGRPLDLEASPMSSPKMAASPEELSALRAHVAELDHELVQRDCAIEELQAKLRETQEALEKLGSASSFLLLKALLSPAEGGLWKDRYQTAQKESELRGREVKELKLKMEVKEKEIKLLSQYVRKLEEEAKVRDGQRERLLTDASIARSKFKQTESEQKQLVSRLHVLEDAFARCVGRVTQALTAGVVGVSLDQARPVPRFVLLTARPSNAVLEIFEEPDANWELVAVDLKTTGPVPPVTMDEENLSLMISGVFSGMVEATESSLAIKCPDKASYTKWSLAFRDVLGITDLMADPATDPQTDPTDPTDPTESSPASTPLRPEHPKDDAVVSDSTSSCEVHAEEEAKAKPEKSFLSISSLWRSEPRNDGMQQTGSGMGLRRVLQEGHPKMDIFGSASAALFGSNFTDDSWWVNSLLKYQQRWHKIREPPRRGCLVQLLYSRCFQNLSMLAILDNAIWITYLTDWSLKHPLDANPTEFWYVDTGFIVFFFVETALRLTVHRLFFFLNDNAGWKLASRNILDFVLVVISLLEFVVSLTTGKDTNGTVTYLRVLRLCKFARILRSLKVITAFRVSWQRPNRPCWAVASRILGASQMEELNMMMESFRACLAAMFWSLVLLIFMVFVSALLFAQGVADGIQSQPELGLSEQRDAVMAHFGSVLQTMLSLYMAVTGGNDWSLYYTMLEQMGSFYHILFIAYTFFSAFAIFNILTGIFVERAVAASMPDREQQILLERRKLLEQANELRDLFACMDMDNSGFISFDEFVNCMKNPRIVAYMSSVGVSVHDVQHLFKIVANENDEVDIDRFVDGCMAIKGAATALDMQKQLYYIQELTQKLQDWERRYWPKILVPRFLEIFGDYGAWGIDI</sequence>
<dbReference type="InterPro" id="IPR005821">
    <property type="entry name" value="Ion_trans_dom"/>
</dbReference>
<dbReference type="GO" id="GO:0005248">
    <property type="term" value="F:voltage-gated sodium channel activity"/>
    <property type="evidence" value="ECO:0007669"/>
    <property type="project" value="TreeGrafter"/>
</dbReference>
<keyword evidence="3" id="KW-0106">Calcium</keyword>
<dbReference type="InterPro" id="IPR011992">
    <property type="entry name" value="EF-hand-dom_pair"/>
</dbReference>
<dbReference type="GO" id="GO:0005509">
    <property type="term" value="F:calcium ion binding"/>
    <property type="evidence" value="ECO:0007669"/>
    <property type="project" value="InterPro"/>
</dbReference>
<keyword evidence="5 8" id="KW-0472">Membrane</keyword>
<feature type="domain" description="EF-hand" evidence="9">
    <location>
        <begin position="843"/>
        <end position="878"/>
    </location>
</feature>
<dbReference type="Proteomes" id="UP001152797">
    <property type="component" value="Unassembled WGS sequence"/>
</dbReference>
<feature type="transmembrane region" description="Helical" evidence="8">
    <location>
        <begin position="708"/>
        <end position="735"/>
    </location>
</feature>
<dbReference type="OrthoDB" id="416585at2759"/>
<feature type="transmembrane region" description="Helical" evidence="8">
    <location>
        <begin position="756"/>
        <end position="775"/>
    </location>
</feature>
<dbReference type="SUPFAM" id="SSF81324">
    <property type="entry name" value="Voltage-gated potassium channels"/>
    <property type="match status" value="1"/>
</dbReference>
<dbReference type="AlphaFoldDB" id="A0A9P1DQR3"/>
<evidence type="ECO:0000313" key="12">
    <source>
        <dbReference type="EMBL" id="CAL4801292.1"/>
    </source>
</evidence>
<feature type="compositionally biased region" description="Basic and acidic residues" evidence="7">
    <location>
        <begin position="446"/>
        <end position="457"/>
    </location>
</feature>
<dbReference type="InterPro" id="IPR043203">
    <property type="entry name" value="VGCC_Ca_Na"/>
</dbReference>
<feature type="region of interest" description="Disordered" evidence="7">
    <location>
        <begin position="399"/>
        <end position="457"/>
    </location>
</feature>
<dbReference type="SUPFAM" id="SSF47473">
    <property type="entry name" value="EF-hand"/>
    <property type="match status" value="1"/>
</dbReference>
<dbReference type="Gene3D" id="1.10.287.70">
    <property type="match status" value="1"/>
</dbReference>
<dbReference type="Pfam" id="PF00036">
    <property type="entry name" value="EF-hand_1"/>
    <property type="match status" value="1"/>
</dbReference>
<feature type="coiled-coil region" evidence="6">
    <location>
        <begin position="209"/>
        <end position="236"/>
    </location>
</feature>
<dbReference type="PANTHER" id="PTHR10037:SF62">
    <property type="entry name" value="SODIUM CHANNEL PROTEIN 60E"/>
    <property type="match status" value="1"/>
</dbReference>
<organism evidence="10">
    <name type="scientific">Cladocopium goreaui</name>
    <dbReference type="NCBI Taxonomy" id="2562237"/>
    <lineage>
        <taxon>Eukaryota</taxon>
        <taxon>Sar</taxon>
        <taxon>Alveolata</taxon>
        <taxon>Dinophyceae</taxon>
        <taxon>Suessiales</taxon>
        <taxon>Symbiodiniaceae</taxon>
        <taxon>Cladocopium</taxon>
    </lineage>
</organism>
<dbReference type="InterPro" id="IPR002048">
    <property type="entry name" value="EF_hand_dom"/>
</dbReference>
<dbReference type="InterPro" id="IPR018247">
    <property type="entry name" value="EF_Hand_1_Ca_BS"/>
</dbReference>
<feature type="transmembrane region" description="Helical" evidence="8">
    <location>
        <begin position="795"/>
        <end position="819"/>
    </location>
</feature>
<feature type="coiled-coil region" evidence="6">
    <location>
        <begin position="146"/>
        <end position="173"/>
    </location>
</feature>
<evidence type="ECO:0000256" key="2">
    <source>
        <dbReference type="ARBA" id="ARBA00022692"/>
    </source>
</evidence>
<evidence type="ECO:0000256" key="3">
    <source>
        <dbReference type="ARBA" id="ARBA00022837"/>
    </source>
</evidence>
<protein>
    <submittedName>
        <fullName evidence="12">Voltage-dependent T-type calcium channel subunit alpha-1G</fullName>
    </submittedName>
</protein>
<dbReference type="PANTHER" id="PTHR10037">
    <property type="entry name" value="VOLTAGE-GATED CATION CHANNEL CALCIUM AND SODIUM"/>
    <property type="match status" value="1"/>
</dbReference>
<dbReference type="EMBL" id="CAMXCT030006124">
    <property type="protein sequence ID" value="CAL4801292.1"/>
    <property type="molecule type" value="Genomic_DNA"/>
</dbReference>
<dbReference type="SMART" id="SM00054">
    <property type="entry name" value="EFh"/>
    <property type="match status" value="1"/>
</dbReference>
<evidence type="ECO:0000313" key="13">
    <source>
        <dbReference type="Proteomes" id="UP001152797"/>
    </source>
</evidence>
<dbReference type="InterPro" id="IPR027359">
    <property type="entry name" value="Volt_channel_dom_sf"/>
</dbReference>
<dbReference type="GO" id="GO:0001518">
    <property type="term" value="C:voltage-gated sodium channel complex"/>
    <property type="evidence" value="ECO:0007669"/>
    <property type="project" value="TreeGrafter"/>
</dbReference>
<proteinExistence type="predicted"/>
<keyword evidence="13" id="KW-1185">Reference proteome</keyword>
<evidence type="ECO:0000256" key="1">
    <source>
        <dbReference type="ARBA" id="ARBA00004141"/>
    </source>
</evidence>
<evidence type="ECO:0000256" key="6">
    <source>
        <dbReference type="SAM" id="Coils"/>
    </source>
</evidence>
<accession>A0A9P1DQR3</accession>
<evidence type="ECO:0000313" key="10">
    <source>
        <dbReference type="EMBL" id="CAI4013980.1"/>
    </source>
</evidence>
<evidence type="ECO:0000256" key="4">
    <source>
        <dbReference type="ARBA" id="ARBA00022989"/>
    </source>
</evidence>
<reference evidence="10" key="1">
    <citation type="submission" date="2022-10" db="EMBL/GenBank/DDBJ databases">
        <authorList>
            <person name="Chen Y."/>
            <person name="Dougan E. K."/>
            <person name="Chan C."/>
            <person name="Rhodes N."/>
            <person name="Thang M."/>
        </authorList>
    </citation>
    <scope>NUCLEOTIDE SEQUENCE</scope>
</reference>
<comment type="caution">
    <text evidence="10">The sequence shown here is derived from an EMBL/GenBank/DDBJ whole genome shotgun (WGS) entry which is preliminary data.</text>
</comment>
<keyword evidence="6" id="KW-0175">Coiled coil</keyword>
<gene>
    <name evidence="10" type="ORF">C1SCF055_LOCUS38913</name>
</gene>
<dbReference type="PROSITE" id="PS50222">
    <property type="entry name" value="EF_HAND_2"/>
    <property type="match status" value="1"/>
</dbReference>
<dbReference type="Pfam" id="PF00520">
    <property type="entry name" value="Ion_trans"/>
    <property type="match status" value="2"/>
</dbReference>
<dbReference type="EMBL" id="CAMXCT010006124">
    <property type="protein sequence ID" value="CAI4013980.1"/>
    <property type="molecule type" value="Genomic_DNA"/>
</dbReference>
<dbReference type="PROSITE" id="PS00018">
    <property type="entry name" value="EF_HAND_1"/>
    <property type="match status" value="1"/>
</dbReference>
<keyword evidence="4 8" id="KW-1133">Transmembrane helix</keyword>
<evidence type="ECO:0000256" key="5">
    <source>
        <dbReference type="ARBA" id="ARBA00023136"/>
    </source>
</evidence>